<keyword evidence="1" id="KW-1133">Transmembrane helix</keyword>
<dbReference type="AlphaFoldDB" id="A0A086ZG70"/>
<evidence type="ECO:0000256" key="1">
    <source>
        <dbReference type="SAM" id="Phobius"/>
    </source>
</evidence>
<keyword evidence="3" id="KW-1185">Reference proteome</keyword>
<comment type="caution">
    <text evidence="2">The sequence shown here is derived from an EMBL/GenBank/DDBJ whole genome shotgun (WGS) entry which is preliminary data.</text>
</comment>
<gene>
    <name evidence="2" type="ORF">BBOH_1070</name>
</gene>
<protein>
    <submittedName>
        <fullName evidence="2">Uncharacterized protein</fullName>
    </submittedName>
</protein>
<keyword evidence="1" id="KW-0812">Transmembrane</keyword>
<dbReference type="Proteomes" id="UP000029096">
    <property type="component" value="Unassembled WGS sequence"/>
</dbReference>
<feature type="transmembrane region" description="Helical" evidence="1">
    <location>
        <begin position="45"/>
        <end position="67"/>
    </location>
</feature>
<keyword evidence="1" id="KW-0472">Membrane</keyword>
<accession>A0A086ZG70</accession>
<proteinExistence type="predicted"/>
<reference evidence="2 3" key="1">
    <citation type="submission" date="2014-03" db="EMBL/GenBank/DDBJ databases">
        <title>Genomics of Bifidobacteria.</title>
        <authorList>
            <person name="Ventura M."/>
            <person name="Milani C."/>
            <person name="Lugli G.A."/>
        </authorList>
    </citation>
    <scope>NUCLEOTIDE SEQUENCE [LARGE SCALE GENOMIC DNA]</scope>
    <source>
        <strain evidence="2 3">DSM 22767</strain>
    </source>
</reference>
<sequence length="298" mass="33256">MADKYKPLWETAGSVGVWLGPFGFTVDSDGFRELFHAENDRYMRVLGFVGCVFCTPYAVLCFLMLVNPRRFANDGRLRAVDVLCSLAFIALWLFFVLLLVAPPLPLTTRRAQEAAFMKYHGGAAGASEVGVRVWLCRYGFEEVTASGVVVRLPYALMRRPVLSRRFLFMGVRSAGRDSALWNSVGVNWVFRPDWDGSGGFVPRSCLDGAGGARVVRRRVARVVRSGRWRYRRACVWAWLGRLRGSWADRGLALMGPELEWLEQGERLNRERARSAAKTTTPQNAKEAGAVALEVGGAQ</sequence>
<dbReference type="EMBL" id="JGYP01000002">
    <property type="protein sequence ID" value="KFI45520.1"/>
    <property type="molecule type" value="Genomic_DNA"/>
</dbReference>
<evidence type="ECO:0000313" key="2">
    <source>
        <dbReference type="EMBL" id="KFI45520.1"/>
    </source>
</evidence>
<evidence type="ECO:0000313" key="3">
    <source>
        <dbReference type="Proteomes" id="UP000029096"/>
    </source>
</evidence>
<dbReference type="RefSeq" id="WP_044098096.1">
    <property type="nucleotide sequence ID" value="NZ_JGYP01000002.1"/>
</dbReference>
<name>A0A086ZG70_9BIFI</name>
<organism evidence="2 3">
    <name type="scientific">Bifidobacterium bohemicum DSM 22767</name>
    <dbReference type="NCBI Taxonomy" id="1437606"/>
    <lineage>
        <taxon>Bacteria</taxon>
        <taxon>Bacillati</taxon>
        <taxon>Actinomycetota</taxon>
        <taxon>Actinomycetes</taxon>
        <taxon>Bifidobacteriales</taxon>
        <taxon>Bifidobacteriaceae</taxon>
        <taxon>Bifidobacterium</taxon>
    </lineage>
</organism>
<feature type="transmembrane region" description="Helical" evidence="1">
    <location>
        <begin position="79"/>
        <end position="101"/>
    </location>
</feature>
<dbReference type="STRING" id="1437606.BBOH_1070"/>